<evidence type="ECO:0000313" key="3">
    <source>
        <dbReference type="Proteomes" id="UP000000542"/>
    </source>
</evidence>
<dbReference type="VEuPathDB" id="TriTrypDB:LMJLV39_360049400"/>
<dbReference type="Gene3D" id="3.80.10.10">
    <property type="entry name" value="Ribonuclease Inhibitor"/>
    <property type="match status" value="1"/>
</dbReference>
<dbReference type="InParanoid" id="Q4Q128"/>
<feature type="compositionally biased region" description="Low complexity" evidence="1">
    <location>
        <begin position="62"/>
        <end position="71"/>
    </location>
</feature>
<dbReference type="AlphaFoldDB" id="Q4Q128"/>
<dbReference type="FunFam" id="3.80.10.10:FF:001420">
    <property type="entry name" value="Hypothetical_protein_-_conserved"/>
    <property type="match status" value="1"/>
</dbReference>
<dbReference type="SUPFAM" id="SSF52047">
    <property type="entry name" value="RNI-like"/>
    <property type="match status" value="1"/>
</dbReference>
<feature type="compositionally biased region" description="Polar residues" evidence="1">
    <location>
        <begin position="480"/>
        <end position="495"/>
    </location>
</feature>
<dbReference type="GO" id="GO:0036064">
    <property type="term" value="C:ciliary basal body"/>
    <property type="evidence" value="ECO:0000266"/>
    <property type="project" value="GeneDB"/>
</dbReference>
<organism evidence="2 3">
    <name type="scientific">Leishmania major</name>
    <dbReference type="NCBI Taxonomy" id="5664"/>
    <lineage>
        <taxon>Eukaryota</taxon>
        <taxon>Discoba</taxon>
        <taxon>Euglenozoa</taxon>
        <taxon>Kinetoplastea</taxon>
        <taxon>Metakinetoplastina</taxon>
        <taxon>Trypanosomatida</taxon>
        <taxon>Trypanosomatidae</taxon>
        <taxon>Leishmaniinae</taxon>
        <taxon>Leishmania</taxon>
    </lineage>
</organism>
<evidence type="ECO:0000256" key="1">
    <source>
        <dbReference type="SAM" id="MobiDB-lite"/>
    </source>
</evidence>
<gene>
    <name evidence="2" type="ORF">LMJF_36_3870</name>
</gene>
<keyword evidence="3" id="KW-1185">Reference proteome</keyword>
<dbReference type="PANTHER" id="PTHR24110:SF3">
    <property type="entry name" value="CENTROSOMAL PROTEIN OF 78 KDA"/>
    <property type="match status" value="1"/>
</dbReference>
<dbReference type="VEuPathDB" id="TriTrypDB:LmjF.36.3870"/>
<feature type="compositionally biased region" description="Low complexity" evidence="1">
    <location>
        <begin position="615"/>
        <end position="630"/>
    </location>
</feature>
<feature type="compositionally biased region" description="Pro residues" evidence="1">
    <location>
        <begin position="435"/>
        <end position="446"/>
    </location>
</feature>
<dbReference type="OMA" id="AQCQAHR"/>
<dbReference type="VEuPathDB" id="TriTrypDB:LMJSD75_360049200"/>
<feature type="region of interest" description="Disordered" evidence="1">
    <location>
        <begin position="433"/>
        <end position="501"/>
    </location>
</feature>
<name>Q4Q128_LEIMA</name>
<feature type="region of interest" description="Disordered" evidence="1">
    <location>
        <begin position="62"/>
        <end position="95"/>
    </location>
</feature>
<proteinExistence type="predicted"/>
<dbReference type="InterPro" id="IPR032675">
    <property type="entry name" value="LRR_dom_sf"/>
</dbReference>
<dbReference type="HOGENOM" id="CLU_365447_0_0_1"/>
<reference evidence="2 3" key="2">
    <citation type="journal article" date="2011" name="Genome Res.">
        <title>Chromosome and gene copy number variation allow major structural change between species and strains of Leishmania.</title>
        <authorList>
            <person name="Rogers M.B."/>
            <person name="Hilley J.D."/>
            <person name="Dickens N.J."/>
            <person name="Wilkes J."/>
            <person name="Bates P.A."/>
            <person name="Depledge D.P."/>
            <person name="Harris D."/>
            <person name="Her Y."/>
            <person name="Herzyk P."/>
            <person name="Imamura H."/>
            <person name="Otto T.D."/>
            <person name="Sanders M."/>
            <person name="Seeger K."/>
            <person name="Dujardin J.C."/>
            <person name="Berriman M."/>
            <person name="Smith D.F."/>
            <person name="Hertz-Fowler C."/>
            <person name="Mottram J.C."/>
        </authorList>
    </citation>
    <scope>NUCLEOTIDE SEQUENCE [LARGE SCALE GENOMIC DNA]</scope>
    <source>
        <strain evidence="3">MHOM/IL/81/Friedlin</strain>
    </source>
</reference>
<reference evidence="2 3" key="1">
    <citation type="journal article" date="2005" name="Science">
        <title>The genome of the kinetoplastid parasite, Leishmania major.</title>
        <authorList>
            <person name="Ivens A.C."/>
            <person name="Peacock C.S."/>
            <person name="Worthey E.A."/>
            <person name="Murphy L."/>
            <person name="Aggarwal G."/>
            <person name="Berriman M."/>
            <person name="Sisk E."/>
            <person name="Rajandream M.A."/>
            <person name="Adlem E."/>
            <person name="Aert R."/>
            <person name="Anupama A."/>
            <person name="Apostolou Z."/>
            <person name="Attipoe P."/>
            <person name="Bason N."/>
            <person name="Bauser C."/>
            <person name="Beck A."/>
            <person name="Beverley S.M."/>
            <person name="Bianchettin G."/>
            <person name="Borzym K."/>
            <person name="Bothe G."/>
            <person name="Bruschi C.V."/>
            <person name="Collins M."/>
            <person name="Cadag E."/>
            <person name="Ciarloni L."/>
            <person name="Clayton C."/>
            <person name="Coulson R.M."/>
            <person name="Cronin A."/>
            <person name="Cruz A.K."/>
            <person name="Davies R.M."/>
            <person name="De Gaudenzi J."/>
            <person name="Dobson D.E."/>
            <person name="Duesterhoeft A."/>
            <person name="Fazelina G."/>
            <person name="Fosker N."/>
            <person name="Frasch A.C."/>
            <person name="Fraser A."/>
            <person name="Fuchs M."/>
            <person name="Gabel C."/>
            <person name="Goble A."/>
            <person name="Goffeau A."/>
            <person name="Harris D."/>
            <person name="Hertz-Fowler C."/>
            <person name="Hilbert H."/>
            <person name="Horn D."/>
            <person name="Huang Y."/>
            <person name="Klages S."/>
            <person name="Knights A."/>
            <person name="Kube M."/>
            <person name="Larke N."/>
            <person name="Litvin L."/>
            <person name="Lord A."/>
            <person name="Louie T."/>
            <person name="Marra M."/>
            <person name="Masuy D."/>
            <person name="Matthews K."/>
            <person name="Michaeli S."/>
            <person name="Mottram J.C."/>
            <person name="Muller-Auer S."/>
            <person name="Munden H."/>
            <person name="Nelson S."/>
            <person name="Norbertczak H."/>
            <person name="Oliver K."/>
            <person name="O'neil S."/>
            <person name="Pentony M."/>
            <person name="Pohl T.M."/>
            <person name="Price C."/>
            <person name="Purnelle B."/>
            <person name="Quail M.A."/>
            <person name="Rabbinowitsch E."/>
            <person name="Reinhardt R."/>
            <person name="Rieger M."/>
            <person name="Rinta J."/>
            <person name="Robben J."/>
            <person name="Robertson L."/>
            <person name="Ruiz J.C."/>
            <person name="Rutter S."/>
            <person name="Saunders D."/>
            <person name="Schafer M."/>
            <person name="Schein J."/>
            <person name="Schwartz D.C."/>
            <person name="Seeger K."/>
            <person name="Seyler A."/>
            <person name="Sharp S."/>
            <person name="Shin H."/>
            <person name="Sivam D."/>
            <person name="Squares R."/>
            <person name="Squares S."/>
            <person name="Tosato V."/>
            <person name="Vogt C."/>
            <person name="Volckaert G."/>
            <person name="Wambutt R."/>
            <person name="Warren T."/>
            <person name="Wedler H."/>
            <person name="Woodward J."/>
            <person name="Zhou S."/>
            <person name="Zimmermann W."/>
            <person name="Smith D.F."/>
            <person name="Blackwell J.M."/>
            <person name="Stuart K.D."/>
            <person name="Barrell B."/>
            <person name="Myler P.J."/>
        </authorList>
    </citation>
    <scope>NUCLEOTIDE SEQUENCE [LARGE SCALE GENOMIC DNA]</scope>
    <source>
        <strain evidence="3">MHOM/IL/81/Friedlin</strain>
    </source>
</reference>
<accession>Q4Q128</accession>
<feature type="region of interest" description="Disordered" evidence="1">
    <location>
        <begin position="586"/>
        <end position="660"/>
    </location>
</feature>
<dbReference type="GeneID" id="5655681"/>
<protein>
    <recommendedName>
        <fullName evidence="4">Leucine-rich repeat protein</fullName>
    </recommendedName>
</protein>
<dbReference type="Proteomes" id="UP000000542">
    <property type="component" value="Chromosome 36"/>
</dbReference>
<dbReference type="RefSeq" id="XP_001686970.1">
    <property type="nucleotide sequence ID" value="XM_001686918.1"/>
</dbReference>
<evidence type="ECO:0008006" key="4">
    <source>
        <dbReference type="Google" id="ProtNLM"/>
    </source>
</evidence>
<dbReference type="EMBL" id="FR796432">
    <property type="protein sequence ID" value="CAJ09353.1"/>
    <property type="molecule type" value="Genomic_DNA"/>
</dbReference>
<dbReference type="KEGG" id="lma:LMJF_36_3870"/>
<evidence type="ECO:0000313" key="2">
    <source>
        <dbReference type="EMBL" id="CAJ09353.1"/>
    </source>
</evidence>
<dbReference type="VEuPathDB" id="TriTrypDB:LMJFC_360053200"/>
<dbReference type="eggNOG" id="ENOG502SAQD">
    <property type="taxonomic scope" value="Eukaryota"/>
</dbReference>
<sequence>MERPSLMERYFAQCQAHRTSPHPAFVAGLREGVMDINFAEIPLADIRLFACALLDVSPAARAARSPAAPSRNSSGQLSRRGAASDTSPSSRPRTIGAFSRTQFAKLHFAYKDTVPAAQLPRGAASPPASRTWFTQNEPMLRRLAQAVAQAVKESATTLSSFSWCGMPLTSMAVQGRAPLQQQRGIGQVPPSLTRVLPLCHRLTSLRLDGVPLTHAQFMQLTTPSPKSSEASADGGVTWPALEEASFVGCGLTDACKTGLVHLIRAAVPTASASTWQRSLRGGYASLDDRPLPRPAGGTMSLGHSATRGLKGLDASQNPLGDETARAVANAVPGSALRYLNVSSTSITWMGGSLLASRPVLEGTAMELLDMSNTGVSEVFAHAGSAAEAKMLAESSAVAGFRVLARGMGQLLILRESDRSPQHSWLIQTTTAIAPQPSPAPASAPEPPHVESPTNPTNPPASVMEMERVAPPAPPATPLPSSESGDQHSAPQSVHNSAAAPGPAVSPYGPWWPMFASWYAARDITIPTSSADAAAAGSSAAGLVKGYVPVPVPFPMLAPMPIPYTAPHGADLPFAGAATAATAAATSPHTAGAVAEDSTPSPERRVSTPPADDPIDAAAETSEPLPSPTSSGERHDEEGVGSLTGGVANPPDAASTASQAAAVTASASEDLVHRVSEAAGDRKFLLALISRLEAHESDVTERLEAQYQRTTAQLTSLEKDMRFRLQQLADADRKERAAAADRQTALLESLAALRGEPAAVSAEGMTETMLRQLIHLIEAGMGKVQAALGAEGAVGTKSTRAGEGRVSPQLRSSEAATHVGEATITDRDLVKTASQRLKELGW</sequence>
<dbReference type="PANTHER" id="PTHR24110">
    <property type="entry name" value="CENTROSOMAL PROTEIN OF 78 KDA"/>
    <property type="match status" value="1"/>
</dbReference>